<proteinExistence type="predicted"/>
<dbReference type="HOGENOM" id="CLU_2321846_0_0_1"/>
<evidence type="ECO:0000313" key="2">
    <source>
        <dbReference type="Proteomes" id="UP000054279"/>
    </source>
</evidence>
<dbReference type="AlphaFoldDB" id="A0A0C9TRQ5"/>
<evidence type="ECO:0000313" key="1">
    <source>
        <dbReference type="EMBL" id="KIJ32848.1"/>
    </source>
</evidence>
<organism evidence="1 2">
    <name type="scientific">Sphaerobolus stellatus (strain SS14)</name>
    <dbReference type="NCBI Taxonomy" id="990650"/>
    <lineage>
        <taxon>Eukaryota</taxon>
        <taxon>Fungi</taxon>
        <taxon>Dikarya</taxon>
        <taxon>Basidiomycota</taxon>
        <taxon>Agaricomycotina</taxon>
        <taxon>Agaricomycetes</taxon>
        <taxon>Phallomycetidae</taxon>
        <taxon>Geastrales</taxon>
        <taxon>Sphaerobolaceae</taxon>
        <taxon>Sphaerobolus</taxon>
    </lineage>
</organism>
<dbReference type="Proteomes" id="UP000054279">
    <property type="component" value="Unassembled WGS sequence"/>
</dbReference>
<protein>
    <submittedName>
        <fullName evidence="1">Uncharacterized protein</fullName>
    </submittedName>
</protein>
<dbReference type="OrthoDB" id="6511194at2759"/>
<gene>
    <name evidence="1" type="ORF">M422DRAFT_183965</name>
</gene>
<keyword evidence="2" id="KW-1185">Reference proteome</keyword>
<reference evidence="1 2" key="1">
    <citation type="submission" date="2014-06" db="EMBL/GenBank/DDBJ databases">
        <title>Evolutionary Origins and Diversification of the Mycorrhizal Mutualists.</title>
        <authorList>
            <consortium name="DOE Joint Genome Institute"/>
            <consortium name="Mycorrhizal Genomics Consortium"/>
            <person name="Kohler A."/>
            <person name="Kuo A."/>
            <person name="Nagy L.G."/>
            <person name="Floudas D."/>
            <person name="Copeland A."/>
            <person name="Barry K.W."/>
            <person name="Cichocki N."/>
            <person name="Veneault-Fourrey C."/>
            <person name="LaButti K."/>
            <person name="Lindquist E.A."/>
            <person name="Lipzen A."/>
            <person name="Lundell T."/>
            <person name="Morin E."/>
            <person name="Murat C."/>
            <person name="Riley R."/>
            <person name="Ohm R."/>
            <person name="Sun H."/>
            <person name="Tunlid A."/>
            <person name="Henrissat B."/>
            <person name="Grigoriev I.V."/>
            <person name="Hibbett D.S."/>
            <person name="Martin F."/>
        </authorList>
    </citation>
    <scope>NUCLEOTIDE SEQUENCE [LARGE SCALE GENOMIC DNA]</scope>
    <source>
        <strain evidence="1 2">SS14</strain>
    </source>
</reference>
<accession>A0A0C9TRQ5</accession>
<dbReference type="EMBL" id="KN837221">
    <property type="protein sequence ID" value="KIJ32848.1"/>
    <property type="molecule type" value="Genomic_DNA"/>
</dbReference>
<name>A0A0C9TRQ5_SPHS4</name>
<sequence length="99" mass="11290">MHRYGHYHSSILQDEDLQEALQVGLLSKAQDGYISAQDVVDRVASPEIQELLATKEGSKMITISLRTAQHWLKKMDWCYGSSKQGMYIDGHECEDVVNY</sequence>